<dbReference type="EC" id="1.14.19.-" evidence="13"/>
<organism evidence="13 14">
    <name type="scientific">Candidatus Legionella polyplacis</name>
    <dbReference type="NCBI Taxonomy" id="2005262"/>
    <lineage>
        <taxon>Bacteria</taxon>
        <taxon>Pseudomonadati</taxon>
        <taxon>Pseudomonadota</taxon>
        <taxon>Gammaproteobacteria</taxon>
        <taxon>Legionellales</taxon>
        <taxon>Legionellaceae</taxon>
        <taxon>Legionella</taxon>
    </lineage>
</organism>
<keyword evidence="9 10" id="KW-0472">Membrane</keyword>
<evidence type="ECO:0000313" key="13">
    <source>
        <dbReference type="EMBL" id="WWR11714.1"/>
    </source>
</evidence>
<dbReference type="InterPro" id="IPR015876">
    <property type="entry name" value="Acyl-CoA_DS"/>
</dbReference>
<keyword evidence="8" id="KW-0443">Lipid metabolism</keyword>
<dbReference type="Proteomes" id="UP001368618">
    <property type="component" value="Chromosome"/>
</dbReference>
<accession>A0ABZ2GZF7</accession>
<comment type="subcellular location">
    <subcellularLocation>
        <location evidence="1">Membrane</location>
        <topology evidence="1">Multi-pass membrane protein</topology>
    </subcellularLocation>
</comment>
<name>A0ABZ2GZF7_9GAMM</name>
<reference evidence="13" key="1">
    <citation type="submission" date="2023-09" db="EMBL/GenBank/DDBJ databases">
        <title>Genomes of two closely related lineages of the louse Polyplax serrata with different host specificities.</title>
        <authorList>
            <person name="Martinu J."/>
            <person name="Tarabai H."/>
            <person name="Stefka J."/>
            <person name="Hypsa V."/>
        </authorList>
    </citation>
    <scope>NUCLEOTIDE SEQUENCE [LARGE SCALE GENOMIC DNA]</scope>
    <source>
        <strain evidence="13">98ZLc_SE</strain>
    </source>
</reference>
<evidence type="ECO:0000256" key="2">
    <source>
        <dbReference type="ARBA" id="ARBA00008749"/>
    </source>
</evidence>
<dbReference type="RefSeq" id="WP_338516233.1">
    <property type="nucleotide sequence ID" value="NZ_CP135137.1"/>
</dbReference>
<dbReference type="InterPro" id="IPR005804">
    <property type="entry name" value="FA_desaturase_dom"/>
</dbReference>
<feature type="domain" description="Fatty acid desaturase" evidence="11">
    <location>
        <begin position="15"/>
        <end position="212"/>
    </location>
</feature>
<dbReference type="CDD" id="cd03505">
    <property type="entry name" value="Delta9-FADS-like"/>
    <property type="match status" value="1"/>
</dbReference>
<evidence type="ECO:0000256" key="9">
    <source>
        <dbReference type="ARBA" id="ARBA00023136"/>
    </source>
</evidence>
<evidence type="ECO:0000256" key="8">
    <source>
        <dbReference type="ARBA" id="ARBA00023098"/>
    </source>
</evidence>
<gene>
    <name evidence="13" type="ORF">RQL39_00960</name>
</gene>
<evidence type="ECO:0000256" key="4">
    <source>
        <dbReference type="ARBA" id="ARBA00022832"/>
    </source>
</evidence>
<evidence type="ECO:0000313" key="14">
    <source>
        <dbReference type="Proteomes" id="UP001368618"/>
    </source>
</evidence>
<sequence length="388" mass="46099">MVYGVLNLSFFGNLVAVLVLTQLTIASVTIYLHRCQAHRSIILHPVMSHFFRFWLWLTTGMITAEWVAVHRKHHAKTDIYGDPHSPKIEGLNMVLWNGIELYRRSLMDKKMIKKYSHNTPEDWIEKNFYSKFSSKGVLLMFFLDILFFGFPGISIWGIQMLWIPFHAAGVINGIGHYFGYRNFECVDCSKNIFPWGFWIGGEELHNNHHAFSFSAKFSNKWWEFDMGWVYICFLRFFGMVKVRKVFPRLMKDKSKLHIDLDTVKAVIRNRFQIMSCYYNDVIYPILKDEKRNSFENRNKYLLNKAKYLLRLQDNFLSSNSKFLLKSVLKRYKRLQIVYNFRTSLQNIWFVTASSQKDLIDALVHWCKQAEESNVEVLYNFSQNIKKYV</sequence>
<keyword evidence="5 10" id="KW-1133">Transmembrane helix</keyword>
<dbReference type="GO" id="GO:0016491">
    <property type="term" value="F:oxidoreductase activity"/>
    <property type="evidence" value="ECO:0007669"/>
    <property type="project" value="UniProtKB-KW"/>
</dbReference>
<keyword evidence="3 10" id="KW-0812">Transmembrane</keyword>
<dbReference type="EMBL" id="CP135137">
    <property type="protein sequence ID" value="WWR11714.1"/>
    <property type="molecule type" value="Genomic_DNA"/>
</dbReference>
<evidence type="ECO:0000256" key="5">
    <source>
        <dbReference type="ARBA" id="ARBA00022989"/>
    </source>
</evidence>
<proteinExistence type="inferred from homology"/>
<evidence type="ECO:0000256" key="10">
    <source>
        <dbReference type="SAM" id="Phobius"/>
    </source>
</evidence>
<dbReference type="PRINTS" id="PR00075">
    <property type="entry name" value="FACDDSATRASE"/>
</dbReference>
<evidence type="ECO:0000256" key="1">
    <source>
        <dbReference type="ARBA" id="ARBA00004141"/>
    </source>
</evidence>
<evidence type="ECO:0000256" key="3">
    <source>
        <dbReference type="ARBA" id="ARBA00022692"/>
    </source>
</evidence>
<dbReference type="InterPro" id="IPR002560">
    <property type="entry name" value="Transposase_DDE"/>
</dbReference>
<dbReference type="Pfam" id="PF01610">
    <property type="entry name" value="DDE_Tnp_ISL3"/>
    <property type="match status" value="1"/>
</dbReference>
<evidence type="ECO:0000259" key="11">
    <source>
        <dbReference type="Pfam" id="PF00487"/>
    </source>
</evidence>
<feature type="transmembrane region" description="Helical" evidence="10">
    <location>
        <begin position="136"/>
        <end position="158"/>
    </location>
</feature>
<feature type="transmembrane region" description="Helical" evidence="10">
    <location>
        <begin position="6"/>
        <end position="32"/>
    </location>
</feature>
<dbReference type="Pfam" id="PF00487">
    <property type="entry name" value="FA_desaturase"/>
    <property type="match status" value="1"/>
</dbReference>
<dbReference type="PANTHER" id="PTHR11351:SF33">
    <property type="entry name" value="DELTA-9 FATTY ACID DESATURASE, DESA"/>
    <property type="match status" value="1"/>
</dbReference>
<keyword evidence="14" id="KW-1185">Reference proteome</keyword>
<keyword evidence="7" id="KW-0408">Iron</keyword>
<evidence type="ECO:0000256" key="6">
    <source>
        <dbReference type="ARBA" id="ARBA00023002"/>
    </source>
</evidence>
<keyword evidence="6 13" id="KW-0560">Oxidoreductase</keyword>
<dbReference type="PANTHER" id="PTHR11351">
    <property type="entry name" value="ACYL-COA DESATURASE"/>
    <property type="match status" value="1"/>
</dbReference>
<evidence type="ECO:0000256" key="7">
    <source>
        <dbReference type="ARBA" id="ARBA00023004"/>
    </source>
</evidence>
<feature type="domain" description="Transposase IS204/IS1001/IS1096/IS1165 DDE" evidence="12">
    <location>
        <begin position="277"/>
        <end position="387"/>
    </location>
</feature>
<protein>
    <submittedName>
        <fullName evidence="13">Fatty acid desaturase</fullName>
        <ecNumber evidence="13">1.14.19.-</ecNumber>
    </submittedName>
</protein>
<keyword evidence="4" id="KW-0276">Fatty acid metabolism</keyword>
<evidence type="ECO:0000259" key="12">
    <source>
        <dbReference type="Pfam" id="PF01610"/>
    </source>
</evidence>
<comment type="similarity">
    <text evidence="2">Belongs to the fatty acid desaturase type 2 family.</text>
</comment>